<dbReference type="Gene3D" id="3.90.550.10">
    <property type="entry name" value="Spore Coat Polysaccharide Biosynthesis Protein SpsA, Chain A"/>
    <property type="match status" value="1"/>
</dbReference>
<dbReference type="EMBL" id="QJVC01000002">
    <property type="protein sequence ID" value="PYI39598.1"/>
    <property type="molecule type" value="Genomic_DNA"/>
</dbReference>
<evidence type="ECO:0000259" key="1">
    <source>
        <dbReference type="Pfam" id="PF00535"/>
    </source>
</evidence>
<dbReference type="Pfam" id="PF04464">
    <property type="entry name" value="Glyphos_transf"/>
    <property type="match status" value="1"/>
</dbReference>
<name>A0A2V5ISR7_9MICC</name>
<feature type="domain" description="Glycosyltransferase 2-like" evidence="1">
    <location>
        <begin position="20"/>
        <end position="190"/>
    </location>
</feature>
<reference evidence="2 3" key="1">
    <citation type="submission" date="2018-05" db="EMBL/GenBank/DDBJ databases">
        <title>Genetic diversity of glacier-inhabiting Cryobacterium bacteria in China and description of Cryobacterium mengkeensis sp. nov. and Arthrobacter glacialis sp. nov.</title>
        <authorList>
            <person name="Liu Q."/>
            <person name="Xin Y.-H."/>
        </authorList>
    </citation>
    <scope>NUCLEOTIDE SEQUENCE [LARGE SCALE GENOMIC DNA]</scope>
    <source>
        <strain evidence="2 3">B7</strain>
    </source>
</reference>
<dbReference type="SUPFAM" id="SSF53448">
    <property type="entry name" value="Nucleotide-diphospho-sugar transferases"/>
    <property type="match status" value="1"/>
</dbReference>
<gene>
    <name evidence="2" type="ORF">CVS30_02585</name>
</gene>
<comment type="caution">
    <text evidence="2">The sequence shown here is derived from an EMBL/GenBank/DDBJ whole genome shotgun (WGS) entry which is preliminary data.</text>
</comment>
<dbReference type="InterPro" id="IPR029044">
    <property type="entry name" value="Nucleotide-diphossugar_trans"/>
</dbReference>
<dbReference type="InterPro" id="IPR007554">
    <property type="entry name" value="Glycerophosphate_synth"/>
</dbReference>
<dbReference type="SUPFAM" id="SSF53756">
    <property type="entry name" value="UDP-Glycosyltransferase/glycogen phosphorylase"/>
    <property type="match status" value="1"/>
</dbReference>
<evidence type="ECO:0000313" key="2">
    <source>
        <dbReference type="EMBL" id="PYI39598.1"/>
    </source>
</evidence>
<dbReference type="Pfam" id="PF00535">
    <property type="entry name" value="Glycos_transf_2"/>
    <property type="match status" value="1"/>
</dbReference>
<accession>A0A2V5ISR7</accession>
<dbReference type="InterPro" id="IPR001173">
    <property type="entry name" value="Glyco_trans_2-like"/>
</dbReference>
<dbReference type="GO" id="GO:0047355">
    <property type="term" value="F:CDP-glycerol glycerophosphotransferase activity"/>
    <property type="evidence" value="ECO:0007669"/>
    <property type="project" value="InterPro"/>
</dbReference>
<dbReference type="GO" id="GO:0016020">
    <property type="term" value="C:membrane"/>
    <property type="evidence" value="ECO:0007669"/>
    <property type="project" value="InterPro"/>
</dbReference>
<dbReference type="Gene3D" id="3.40.50.12580">
    <property type="match status" value="1"/>
</dbReference>
<keyword evidence="3" id="KW-1185">Reference proteome</keyword>
<protein>
    <recommendedName>
        <fullName evidence="1">Glycosyltransferase 2-like domain-containing protein</fullName>
    </recommendedName>
</protein>
<organism evidence="2 3">
    <name type="scientific">Arthrobacter psychrolactophilus</name>
    <dbReference type="NCBI Taxonomy" id="92442"/>
    <lineage>
        <taxon>Bacteria</taxon>
        <taxon>Bacillati</taxon>
        <taxon>Actinomycetota</taxon>
        <taxon>Actinomycetes</taxon>
        <taxon>Micrococcales</taxon>
        <taxon>Micrococcaceae</taxon>
        <taxon>Arthrobacter</taxon>
    </lineage>
</organism>
<sequence>MFRVLKEASTLSSSEEVLFSVVIAVYNNAEYASDLYRSLECQSKVEGGWEVIIVNDGSTDSSLSIAENWQKKSRLNIRVLDKTNSGVSVARNHGISECSGKWITFVDSDDVLHRDYMASLEDFLRRDRHNMASLLATRSVIYNEKTGILVDNHPLAWKFKHGDRLVDINQQPHVVHLGGHATVVRRDFIEANSIRFNENVRPGFEDADFIGRYLGKFERPVIGLVASARYYYRKRSNGTSLIDTTWTKPEKFSHEPKYGHLGMLRSITADRGYTPKWAQNTVLYSLYWYFLADRSWNSPIAGVQKQLLDDFWVVLHEIMMYIDVDVLRQFSLRNYGWYLSEGIIRQFKNNSWVKSEGHTVYRWGGITSKKKTQKFVYSYIGVKPKEQFFVDGKRVTPVHTNTVVNRAFDHELMTERILNLPSHGKVRIWLDNKEATIVRMPPFNRLPSFADEMDPDLILSGESKIVSPHAVTSEYKKANGGLTKKAIVGINALASRGSEEAWVNNKYVIRSVYDILSRVVKRKYQNWIILHNKSKDAKILRASLQPEVCVNYKHAWIFIDRPDRGDDNAEHLYRYVRKNHPNVNIWFLIEESAPDWNRLSADGFNLLPYGSEKTITAVLNAKFILSSHMDAGIFDLIDRKRFGATSAKRVFLQHGMNMNDISKWLNTKDLPLMITSARPELEALVSERSQYRISKREAKLTGLPRHDKLVKMSKETPVSERQNILIAPTWRKYLSDDMAVLDSEVARRDFILGTDFYKSWQGLLNSTTIREMAQRNGLNIVFALHDHLTEFARLFDFGDHVSVLPYREMSVQKMLANTRLLVTDYSSLSTEAAIANSPVIYYQFDSESIYSGKHSFKKDWFDYKINGFGPVCNSQSSVEGSLIDIESNAWEPFNLYKKRLSETLPYLDGSACARVVHQIMKIA</sequence>
<dbReference type="CDD" id="cd00761">
    <property type="entry name" value="Glyco_tranf_GTA_type"/>
    <property type="match status" value="1"/>
</dbReference>
<dbReference type="OrthoDB" id="8549922at2"/>
<dbReference type="InterPro" id="IPR043148">
    <property type="entry name" value="TagF_C"/>
</dbReference>
<evidence type="ECO:0000313" key="3">
    <source>
        <dbReference type="Proteomes" id="UP000247980"/>
    </source>
</evidence>
<dbReference type="PANTHER" id="PTHR22916">
    <property type="entry name" value="GLYCOSYLTRANSFERASE"/>
    <property type="match status" value="1"/>
</dbReference>
<dbReference type="AlphaFoldDB" id="A0A2V5ISR7"/>
<dbReference type="Proteomes" id="UP000247980">
    <property type="component" value="Unassembled WGS sequence"/>
</dbReference>
<proteinExistence type="predicted"/>